<organism evidence="1 2">
    <name type="scientific">Thalassobaculum fulvum</name>
    <dbReference type="NCBI Taxonomy" id="1633335"/>
    <lineage>
        <taxon>Bacteria</taxon>
        <taxon>Pseudomonadati</taxon>
        <taxon>Pseudomonadota</taxon>
        <taxon>Alphaproteobacteria</taxon>
        <taxon>Rhodospirillales</taxon>
        <taxon>Thalassobaculaceae</taxon>
        <taxon>Thalassobaculum</taxon>
    </lineage>
</organism>
<sequence length="404" mass="44337">MALVLPWLEQGLDRDLYQLDYRCMQAALVDRGYAVRLVDPLDSRSLREVLAAPEFPLILTVRSQAKDWPVPVSGTAEFQAIRDKTLVTLIGNPPYYDGSTGFHDSVFRRKLAMLMDHDTLDYAHGVNRSGARLLPYRPAFNDIGLEDEAQWLPTSRRPVPILFVGTCDDPERFREAWRALFDRFPQVVRSIEGAAELLGATCALPVVRALERTTADLGLDLDLRSRAGRLALTLLTRFTTSQARRRLLARLAGYPSLIVTAGAVDLQKRHADCVVAGPMAFAGILDLMKRTRCLIALNPNSMTGAISERVTNAMRRGAVVVNAPNSAMQRYDGTSVGLLGPSMEGLTDWLDAATAGDPVLDDLGEAAVRVAGAEFRMDDAIDAILRHASDPATWDQPQAARVVS</sequence>
<dbReference type="AlphaFoldDB" id="A0A918XVZ2"/>
<dbReference type="EMBL" id="BMZS01000009">
    <property type="protein sequence ID" value="GHD57161.1"/>
    <property type="molecule type" value="Genomic_DNA"/>
</dbReference>
<reference evidence="1" key="1">
    <citation type="journal article" date="2014" name="Int. J. Syst. Evol. Microbiol.">
        <title>Complete genome sequence of Corynebacterium casei LMG S-19264T (=DSM 44701T), isolated from a smear-ripened cheese.</title>
        <authorList>
            <consortium name="US DOE Joint Genome Institute (JGI-PGF)"/>
            <person name="Walter F."/>
            <person name="Albersmeier A."/>
            <person name="Kalinowski J."/>
            <person name="Ruckert C."/>
        </authorList>
    </citation>
    <scope>NUCLEOTIDE SEQUENCE</scope>
    <source>
        <strain evidence="1">KCTC 42651</strain>
    </source>
</reference>
<comment type="caution">
    <text evidence="1">The sequence shown here is derived from an EMBL/GenBank/DDBJ whole genome shotgun (WGS) entry which is preliminary data.</text>
</comment>
<accession>A0A918XVZ2</accession>
<name>A0A918XVZ2_9PROT</name>
<keyword evidence="2" id="KW-1185">Reference proteome</keyword>
<dbReference type="Proteomes" id="UP000630353">
    <property type="component" value="Unassembled WGS sequence"/>
</dbReference>
<evidence type="ECO:0000313" key="1">
    <source>
        <dbReference type="EMBL" id="GHD57161.1"/>
    </source>
</evidence>
<evidence type="ECO:0000313" key="2">
    <source>
        <dbReference type="Proteomes" id="UP000630353"/>
    </source>
</evidence>
<dbReference type="RefSeq" id="WP_189992601.1">
    <property type="nucleotide sequence ID" value="NZ_BMZS01000009.1"/>
</dbReference>
<proteinExistence type="predicted"/>
<gene>
    <name evidence="1" type="ORF">GCM10017083_38250</name>
</gene>
<reference evidence="1" key="2">
    <citation type="submission" date="2020-09" db="EMBL/GenBank/DDBJ databases">
        <authorList>
            <person name="Sun Q."/>
            <person name="Kim S."/>
        </authorList>
    </citation>
    <scope>NUCLEOTIDE SEQUENCE</scope>
    <source>
        <strain evidence="1">KCTC 42651</strain>
    </source>
</reference>
<protein>
    <submittedName>
        <fullName evidence="1">Uncharacterized protein</fullName>
    </submittedName>
</protein>